<evidence type="ECO:0000313" key="1">
    <source>
        <dbReference type="EMBL" id="MBD2863247.1"/>
    </source>
</evidence>
<accession>A0A927CAP0</accession>
<name>A0A927CAP0_9BACL</name>
<dbReference type="Proteomes" id="UP000639396">
    <property type="component" value="Unassembled WGS sequence"/>
</dbReference>
<sequence>MKQEQHYEQVGVAMTCRGYAEYERMFGLNAELLKSGPVLDVAAGASSFAAEVRSMGVDVVCADPRYAMSPEQIGEEGAAEIESSTLKLAGLAGKFDWSYYGNPQSHKAGRLESLDRFLSDYSLVGARERYVPDKLPSLSFADNRFALVLCSHFLFLYGDQFDDTFHRAALEELLRVCRPGGEVRVYPLLSLRWERYPGLPALIAFLESRGASCELRTSGLPFIPGSSEMLCITKKT</sequence>
<dbReference type="GO" id="GO:0032259">
    <property type="term" value="P:methylation"/>
    <property type="evidence" value="ECO:0007669"/>
    <property type="project" value="UniProtKB-KW"/>
</dbReference>
<keyword evidence="2" id="KW-1185">Reference proteome</keyword>
<dbReference type="RefSeq" id="WP_190928856.1">
    <property type="nucleotide sequence ID" value="NZ_JACXJA010000017.1"/>
</dbReference>
<dbReference type="SUPFAM" id="SSF53335">
    <property type="entry name" value="S-adenosyl-L-methionine-dependent methyltransferases"/>
    <property type="match status" value="1"/>
</dbReference>
<dbReference type="InterPro" id="IPR029063">
    <property type="entry name" value="SAM-dependent_MTases_sf"/>
</dbReference>
<dbReference type="Gene3D" id="3.40.50.150">
    <property type="entry name" value="Vaccinia Virus protein VP39"/>
    <property type="match status" value="1"/>
</dbReference>
<gene>
    <name evidence="1" type="ORF">IDH45_14735</name>
</gene>
<protein>
    <submittedName>
        <fullName evidence="1">Class I SAM-dependent methyltransferase</fullName>
    </submittedName>
</protein>
<keyword evidence="1" id="KW-0808">Transferase</keyword>
<organism evidence="1 2">
    <name type="scientific">Paenibacillus oceani</name>
    <dbReference type="NCBI Taxonomy" id="2772510"/>
    <lineage>
        <taxon>Bacteria</taxon>
        <taxon>Bacillati</taxon>
        <taxon>Bacillota</taxon>
        <taxon>Bacilli</taxon>
        <taxon>Bacillales</taxon>
        <taxon>Paenibacillaceae</taxon>
        <taxon>Paenibacillus</taxon>
    </lineage>
</organism>
<dbReference type="AlphaFoldDB" id="A0A927CAP0"/>
<dbReference type="EMBL" id="JACXJA010000017">
    <property type="protein sequence ID" value="MBD2863247.1"/>
    <property type="molecule type" value="Genomic_DNA"/>
</dbReference>
<proteinExistence type="predicted"/>
<comment type="caution">
    <text evidence="1">The sequence shown here is derived from an EMBL/GenBank/DDBJ whole genome shotgun (WGS) entry which is preliminary data.</text>
</comment>
<dbReference type="GO" id="GO:0008168">
    <property type="term" value="F:methyltransferase activity"/>
    <property type="evidence" value="ECO:0007669"/>
    <property type="project" value="UniProtKB-KW"/>
</dbReference>
<keyword evidence="1" id="KW-0489">Methyltransferase</keyword>
<evidence type="ECO:0000313" key="2">
    <source>
        <dbReference type="Proteomes" id="UP000639396"/>
    </source>
</evidence>
<reference evidence="1" key="1">
    <citation type="submission" date="2020-09" db="EMBL/GenBank/DDBJ databases">
        <title>A novel bacterium of genus Paenibacillus, isolated from South China Sea.</title>
        <authorList>
            <person name="Huang H."/>
            <person name="Mo K."/>
            <person name="Hu Y."/>
        </authorList>
    </citation>
    <scope>NUCLEOTIDE SEQUENCE</scope>
    <source>
        <strain evidence="1">IB182363</strain>
    </source>
</reference>